<dbReference type="EMBL" id="JAWQEG010004827">
    <property type="protein sequence ID" value="KAK3860068.1"/>
    <property type="molecule type" value="Genomic_DNA"/>
</dbReference>
<protein>
    <submittedName>
        <fullName evidence="2">Uncharacterized protein</fullName>
    </submittedName>
</protein>
<name>A0AAE1ERF5_PETCI</name>
<gene>
    <name evidence="2" type="ORF">Pcinc_033853</name>
</gene>
<proteinExistence type="predicted"/>
<keyword evidence="3" id="KW-1185">Reference proteome</keyword>
<accession>A0AAE1ERF5</accession>
<dbReference type="Proteomes" id="UP001286313">
    <property type="component" value="Unassembled WGS sequence"/>
</dbReference>
<sequence>MSLDPTASRVGQAERQKEHRVPHVCLPANQGASKSHTTSVPDTAPYFTYFSQSHTTSVPDTAPSFTSLGQSHITSAPDTTPSFISLGQSHITSAPDTAPSFTSLGQSHITSVPDTTPSFISLSQQHTTYPLPLPASLTSLQFLPQSSLHHSKSDQNHPSLHHILLLDH</sequence>
<dbReference type="AlphaFoldDB" id="A0AAE1ERF5"/>
<organism evidence="2 3">
    <name type="scientific">Petrolisthes cinctipes</name>
    <name type="common">Flat porcelain crab</name>
    <dbReference type="NCBI Taxonomy" id="88211"/>
    <lineage>
        <taxon>Eukaryota</taxon>
        <taxon>Metazoa</taxon>
        <taxon>Ecdysozoa</taxon>
        <taxon>Arthropoda</taxon>
        <taxon>Crustacea</taxon>
        <taxon>Multicrustacea</taxon>
        <taxon>Malacostraca</taxon>
        <taxon>Eumalacostraca</taxon>
        <taxon>Eucarida</taxon>
        <taxon>Decapoda</taxon>
        <taxon>Pleocyemata</taxon>
        <taxon>Anomura</taxon>
        <taxon>Galatheoidea</taxon>
        <taxon>Porcellanidae</taxon>
        <taxon>Petrolisthes</taxon>
    </lineage>
</organism>
<evidence type="ECO:0000256" key="1">
    <source>
        <dbReference type="SAM" id="MobiDB-lite"/>
    </source>
</evidence>
<reference evidence="2" key="1">
    <citation type="submission" date="2023-10" db="EMBL/GenBank/DDBJ databases">
        <title>Genome assemblies of two species of porcelain crab, Petrolisthes cinctipes and Petrolisthes manimaculis (Anomura: Porcellanidae).</title>
        <authorList>
            <person name="Angst P."/>
        </authorList>
    </citation>
    <scope>NUCLEOTIDE SEQUENCE</scope>
    <source>
        <strain evidence="2">PB745_01</strain>
        <tissue evidence="2">Gill</tissue>
    </source>
</reference>
<comment type="caution">
    <text evidence="2">The sequence shown here is derived from an EMBL/GenBank/DDBJ whole genome shotgun (WGS) entry which is preliminary data.</text>
</comment>
<evidence type="ECO:0000313" key="2">
    <source>
        <dbReference type="EMBL" id="KAK3860068.1"/>
    </source>
</evidence>
<feature type="region of interest" description="Disordered" evidence="1">
    <location>
        <begin position="1"/>
        <end position="20"/>
    </location>
</feature>
<evidence type="ECO:0000313" key="3">
    <source>
        <dbReference type="Proteomes" id="UP001286313"/>
    </source>
</evidence>